<evidence type="ECO:0000313" key="4">
    <source>
        <dbReference type="Proteomes" id="UP000765509"/>
    </source>
</evidence>
<dbReference type="SUPFAM" id="SSF56672">
    <property type="entry name" value="DNA/RNA polymerases"/>
    <property type="match status" value="1"/>
</dbReference>
<reference evidence="3" key="1">
    <citation type="submission" date="2021-03" db="EMBL/GenBank/DDBJ databases">
        <title>Draft genome sequence of rust myrtle Austropuccinia psidii MF-1, a brazilian biotype.</title>
        <authorList>
            <person name="Quecine M.C."/>
            <person name="Pachon D.M.R."/>
            <person name="Bonatelli M.L."/>
            <person name="Correr F.H."/>
            <person name="Franceschini L.M."/>
            <person name="Leite T.F."/>
            <person name="Margarido G.R.A."/>
            <person name="Almeida C.A."/>
            <person name="Ferrarezi J.A."/>
            <person name="Labate C.A."/>
        </authorList>
    </citation>
    <scope>NUCLEOTIDE SEQUENCE</scope>
    <source>
        <strain evidence="3">MF-1</strain>
    </source>
</reference>
<keyword evidence="4" id="KW-1185">Reference proteome</keyword>
<dbReference type="InterPro" id="IPR043502">
    <property type="entry name" value="DNA/RNA_pol_sf"/>
</dbReference>
<proteinExistence type="predicted"/>
<feature type="region of interest" description="Disordered" evidence="1">
    <location>
        <begin position="1"/>
        <end position="95"/>
    </location>
</feature>
<feature type="domain" description="Reverse transcriptase Ty1/copia-type" evidence="2">
    <location>
        <begin position="141"/>
        <end position="295"/>
    </location>
</feature>
<dbReference type="AlphaFoldDB" id="A0A9Q3EYY7"/>
<organism evidence="3 4">
    <name type="scientific">Austropuccinia psidii MF-1</name>
    <dbReference type="NCBI Taxonomy" id="1389203"/>
    <lineage>
        <taxon>Eukaryota</taxon>
        <taxon>Fungi</taxon>
        <taxon>Dikarya</taxon>
        <taxon>Basidiomycota</taxon>
        <taxon>Pucciniomycotina</taxon>
        <taxon>Pucciniomycetes</taxon>
        <taxon>Pucciniales</taxon>
        <taxon>Sphaerophragmiaceae</taxon>
        <taxon>Austropuccinia</taxon>
    </lineage>
</organism>
<dbReference type="PANTHER" id="PTHR11439:SF467">
    <property type="entry name" value="INTEGRASE CATALYTIC DOMAIN-CONTAINING PROTEIN"/>
    <property type="match status" value="1"/>
</dbReference>
<evidence type="ECO:0000313" key="3">
    <source>
        <dbReference type="EMBL" id="MBW0527818.1"/>
    </source>
</evidence>
<gene>
    <name evidence="3" type="ORF">O181_067533</name>
</gene>
<feature type="compositionally biased region" description="Basic and acidic residues" evidence="1">
    <location>
        <begin position="19"/>
        <end position="32"/>
    </location>
</feature>
<dbReference type="PANTHER" id="PTHR11439">
    <property type="entry name" value="GAG-POL-RELATED RETROTRANSPOSON"/>
    <property type="match status" value="1"/>
</dbReference>
<dbReference type="Pfam" id="PF07727">
    <property type="entry name" value="RVT_2"/>
    <property type="match status" value="1"/>
</dbReference>
<comment type="caution">
    <text evidence="3">The sequence shown here is derived from an EMBL/GenBank/DDBJ whole genome shotgun (WGS) entry which is preliminary data.</text>
</comment>
<dbReference type="EMBL" id="AVOT02033842">
    <property type="protein sequence ID" value="MBW0527818.1"/>
    <property type="molecule type" value="Genomic_DNA"/>
</dbReference>
<protein>
    <recommendedName>
        <fullName evidence="2">Reverse transcriptase Ty1/copia-type domain-containing protein</fullName>
    </recommendedName>
</protein>
<evidence type="ECO:0000256" key="1">
    <source>
        <dbReference type="SAM" id="MobiDB-lite"/>
    </source>
</evidence>
<dbReference type="InterPro" id="IPR013103">
    <property type="entry name" value="RVT_2"/>
</dbReference>
<sequence length="569" mass="65262">MRRGTGHIKSWTGGQTLITKHEKENSPQRTDLEIGSPTPSESSFEPDPIEDLTEVIYLKTKSPSLPRTDNPEPDPNCLTKGKSPRYEWIPENEPPPKEILGKVGGHRNECPKNFHQAMKSHLHQHWEDSIKKELDNMEKHQVWSPATLTENTKPLSTNWVFKCNTNKDGNLTKFKSRLCVQGFHQKEGIDYGDVFSPTGRSTSLRLLLTLCHLNGFTIEQMDVECTFLNGKPDKDLYILRPNGYTKHQPSKYFILNQLLYGLKQSPQCWHKELKNALKSIGLNAAHTDPCLYHSTNQNKPMWLFIHESELLSIPTTSVSSKTNQLTTFWKSSISLTLKLTSSPLPGNCKSFRDLPTQETTHPFNYQRVIGLLQYLVQCTRPDLAYSTSFLSHYLENPKDFHFNATKHVLAYFSCTQHFDLCLGQNKLNHQKDQLFGFTNSNWGGSEGYKSFSTSIVHYYATLGWRSHKQKVVELSSSEAEYNAITEGIQYLQWLKSLILKSTNEHLRQTLLTNNQSAIAIASNHVYHHETRHINFQLHFICDLIEQDKLEINYLDTKNMIANSLTKNNP</sequence>
<evidence type="ECO:0000259" key="2">
    <source>
        <dbReference type="Pfam" id="PF07727"/>
    </source>
</evidence>
<accession>A0A9Q3EYY7</accession>
<dbReference type="Proteomes" id="UP000765509">
    <property type="component" value="Unassembled WGS sequence"/>
</dbReference>
<dbReference type="CDD" id="cd09272">
    <property type="entry name" value="RNase_HI_RT_Ty1"/>
    <property type="match status" value="1"/>
</dbReference>
<name>A0A9Q3EYY7_9BASI</name>